<comment type="caution">
    <text evidence="1">The sequence shown here is derived from an EMBL/GenBank/DDBJ whole genome shotgun (WGS) entry which is preliminary data.</text>
</comment>
<evidence type="ECO:0000313" key="2">
    <source>
        <dbReference type="Proteomes" id="UP001596087"/>
    </source>
</evidence>
<dbReference type="Pfam" id="PF21851">
    <property type="entry name" value="DUF6910"/>
    <property type="match status" value="1"/>
</dbReference>
<gene>
    <name evidence="1" type="ORF">ACFPGP_17295</name>
</gene>
<accession>A0ABW0BMT5</accession>
<dbReference type="RefSeq" id="WP_378592039.1">
    <property type="nucleotide sequence ID" value="NZ_JBHSKD010000024.1"/>
</dbReference>
<protein>
    <submittedName>
        <fullName evidence="1">DUF6910 family protein</fullName>
    </submittedName>
</protein>
<reference evidence="2" key="1">
    <citation type="journal article" date="2019" name="Int. J. Syst. Evol. Microbiol.">
        <title>The Global Catalogue of Microorganisms (GCM) 10K type strain sequencing project: providing services to taxonomists for standard genome sequencing and annotation.</title>
        <authorList>
            <consortium name="The Broad Institute Genomics Platform"/>
            <consortium name="The Broad Institute Genome Sequencing Center for Infectious Disease"/>
            <person name="Wu L."/>
            <person name="Ma J."/>
        </authorList>
    </citation>
    <scope>NUCLEOTIDE SEQUENCE [LARGE SCALE GENOMIC DNA]</scope>
    <source>
        <strain evidence="2">DFY41</strain>
    </source>
</reference>
<sequence length="299" mass="30568">MDVSLESVTALRYPDGAPVTAASAVAPFRGGLLVVSDDATRACWWHDGAGRAVRVLPAVEGHDTFREDEGTKELKPDLEAAVPVPGGVLLLGSGSTPARTRSSLVAEADASYVVAELAPLHAAVATALGLRPDQLNLEGACLVDGDLRWFQRGLPSAGVPTASVDVDAAALLAAARGAGDPAEVAVGAVRRYDLGEAGGVGLAVTDALALRGGRILVSAAAEDSADAYADGPVVGSALALLDGEQVLEVCDLPALDAGVTKVEGLAPLERLPDGLLVAATVDDDDPDRPSRLLRLRLRW</sequence>
<proteinExistence type="predicted"/>
<keyword evidence="2" id="KW-1185">Reference proteome</keyword>
<organism evidence="1 2">
    <name type="scientific">Nocardioides taihuensis</name>
    <dbReference type="NCBI Taxonomy" id="1835606"/>
    <lineage>
        <taxon>Bacteria</taxon>
        <taxon>Bacillati</taxon>
        <taxon>Actinomycetota</taxon>
        <taxon>Actinomycetes</taxon>
        <taxon>Propionibacteriales</taxon>
        <taxon>Nocardioidaceae</taxon>
        <taxon>Nocardioides</taxon>
    </lineage>
</organism>
<dbReference type="EMBL" id="JBHSKD010000024">
    <property type="protein sequence ID" value="MFC5178437.1"/>
    <property type="molecule type" value="Genomic_DNA"/>
</dbReference>
<evidence type="ECO:0000313" key="1">
    <source>
        <dbReference type="EMBL" id="MFC5178437.1"/>
    </source>
</evidence>
<name>A0ABW0BMT5_9ACTN</name>
<dbReference type="InterPro" id="IPR053852">
    <property type="entry name" value="DUF6910"/>
</dbReference>
<dbReference type="Proteomes" id="UP001596087">
    <property type="component" value="Unassembled WGS sequence"/>
</dbReference>